<keyword evidence="3" id="KW-1185">Reference proteome</keyword>
<feature type="region of interest" description="Disordered" evidence="1">
    <location>
        <begin position="42"/>
        <end position="137"/>
    </location>
</feature>
<feature type="compositionally biased region" description="Low complexity" evidence="1">
    <location>
        <begin position="52"/>
        <end position="61"/>
    </location>
</feature>
<evidence type="ECO:0000313" key="2">
    <source>
        <dbReference type="EMBL" id="MDI3404165.1"/>
    </source>
</evidence>
<dbReference type="InterPro" id="IPR046151">
    <property type="entry name" value="DUF6153"/>
</dbReference>
<reference evidence="2 3" key="1">
    <citation type="submission" date="2023-05" db="EMBL/GenBank/DDBJ databases">
        <title>Draft genome sequence of Streptomyces sp. B-S-A6 isolated from a cave soil in Thailand.</title>
        <authorList>
            <person name="Chamroensaksri N."/>
            <person name="Muangham S."/>
        </authorList>
    </citation>
    <scope>NUCLEOTIDE SEQUENCE [LARGE SCALE GENOMIC DNA]</scope>
    <source>
        <strain evidence="2 3">B-S-A6</strain>
    </source>
</reference>
<sequence length="137" mass="13980">MVTATRTSSPRRARTQVAGPLRLFWFAVLILGLLYTHGVSSETAAHHVAPGTSTTATASAAQDGHAVSPDEHDSGSAEHAAEECLSNQPQQGVDLPEPCSTPVSAAHSAPVGSLTNSRSVDAGSSSSAGRDPAILRV</sequence>
<dbReference type="Pfam" id="PF19650">
    <property type="entry name" value="DUF6153"/>
    <property type="match status" value="1"/>
</dbReference>
<comment type="caution">
    <text evidence="2">The sequence shown here is derived from an EMBL/GenBank/DDBJ whole genome shotgun (WGS) entry which is preliminary data.</text>
</comment>
<protein>
    <submittedName>
        <fullName evidence="2">DUF6153 family protein</fullName>
    </submittedName>
</protein>
<feature type="compositionally biased region" description="Low complexity" evidence="1">
    <location>
        <begin position="117"/>
        <end position="131"/>
    </location>
</feature>
<name>A0ABT6S7T6_9ACTN</name>
<evidence type="ECO:0000313" key="3">
    <source>
        <dbReference type="Proteomes" id="UP001223978"/>
    </source>
</evidence>
<evidence type="ECO:0000256" key="1">
    <source>
        <dbReference type="SAM" id="MobiDB-lite"/>
    </source>
</evidence>
<gene>
    <name evidence="2" type="ORF">QIS96_10070</name>
</gene>
<feature type="compositionally biased region" description="Basic and acidic residues" evidence="1">
    <location>
        <begin position="68"/>
        <end position="82"/>
    </location>
</feature>
<organism evidence="2 3">
    <name type="scientific">Streptomyces cavernicola</name>
    <dbReference type="NCBI Taxonomy" id="3043613"/>
    <lineage>
        <taxon>Bacteria</taxon>
        <taxon>Bacillati</taxon>
        <taxon>Actinomycetota</taxon>
        <taxon>Actinomycetes</taxon>
        <taxon>Kitasatosporales</taxon>
        <taxon>Streptomycetaceae</taxon>
        <taxon>Streptomyces</taxon>
    </lineage>
</organism>
<dbReference type="EMBL" id="JASCIQ010000008">
    <property type="protein sequence ID" value="MDI3404165.1"/>
    <property type="molecule type" value="Genomic_DNA"/>
</dbReference>
<dbReference type="Proteomes" id="UP001223978">
    <property type="component" value="Unassembled WGS sequence"/>
</dbReference>
<accession>A0ABT6S7T6</accession>
<dbReference type="RefSeq" id="WP_282542118.1">
    <property type="nucleotide sequence ID" value="NZ_JASCIQ010000008.1"/>
</dbReference>
<proteinExistence type="predicted"/>